<keyword evidence="2" id="KW-1185">Reference proteome</keyword>
<accession>A0A4Z0LTD9</accession>
<proteinExistence type="predicted"/>
<evidence type="ECO:0000313" key="1">
    <source>
        <dbReference type="EMBL" id="TGD70499.1"/>
    </source>
</evidence>
<sequence length="79" mass="8728">MMGMGSGDCPYKFNFEPETFKVGDTVSYRVPSLGEFPFAAEIKAVHTDYIEISDYGEPEKVMRATRESRPTVADADALG</sequence>
<name>A0A4Z0LTD9_9GAMM</name>
<organism evidence="1 2">
    <name type="scientific">Mangrovimicrobium sediminis</name>
    <dbReference type="NCBI Taxonomy" id="2562682"/>
    <lineage>
        <taxon>Bacteria</taxon>
        <taxon>Pseudomonadati</taxon>
        <taxon>Pseudomonadota</taxon>
        <taxon>Gammaproteobacteria</taxon>
        <taxon>Cellvibrionales</taxon>
        <taxon>Halieaceae</taxon>
        <taxon>Mangrovimicrobium</taxon>
    </lineage>
</organism>
<dbReference type="OrthoDB" id="5739879at2"/>
<reference evidence="1 2" key="1">
    <citation type="submission" date="2019-04" db="EMBL/GenBank/DDBJ databases">
        <title>Taxonomy of novel Haliea sp. from mangrove soil of West Coast of India.</title>
        <authorList>
            <person name="Verma A."/>
            <person name="Kumar P."/>
            <person name="Krishnamurthi S."/>
        </authorList>
    </citation>
    <scope>NUCLEOTIDE SEQUENCE [LARGE SCALE GENOMIC DNA]</scope>
    <source>
        <strain evidence="1 2">SAOS-164</strain>
    </source>
</reference>
<dbReference type="Proteomes" id="UP000298050">
    <property type="component" value="Unassembled WGS sequence"/>
</dbReference>
<evidence type="ECO:0000313" key="2">
    <source>
        <dbReference type="Proteomes" id="UP000298050"/>
    </source>
</evidence>
<dbReference type="EMBL" id="SRLE01000032">
    <property type="protein sequence ID" value="TGD70499.1"/>
    <property type="molecule type" value="Genomic_DNA"/>
</dbReference>
<protein>
    <submittedName>
        <fullName evidence="1">Uncharacterized protein</fullName>
    </submittedName>
</protein>
<dbReference type="RefSeq" id="WP_135446652.1">
    <property type="nucleotide sequence ID" value="NZ_SRLE01000032.1"/>
</dbReference>
<comment type="caution">
    <text evidence="1">The sequence shown here is derived from an EMBL/GenBank/DDBJ whole genome shotgun (WGS) entry which is preliminary data.</text>
</comment>
<dbReference type="AlphaFoldDB" id="A0A4Z0LTD9"/>
<gene>
    <name evidence="1" type="ORF">E4634_21025</name>
</gene>